<gene>
    <name evidence="4" type="ORF">HVS_15775</name>
</gene>
<evidence type="ECO:0000256" key="1">
    <source>
        <dbReference type="SAM" id="Coils"/>
    </source>
</evidence>
<organism evidence="4 5">
    <name type="scientific">Acetivibrio saccincola</name>
    <dbReference type="NCBI Taxonomy" id="1677857"/>
    <lineage>
        <taxon>Bacteria</taxon>
        <taxon>Bacillati</taxon>
        <taxon>Bacillota</taxon>
        <taxon>Clostridia</taxon>
        <taxon>Eubacteriales</taxon>
        <taxon>Oscillospiraceae</taxon>
        <taxon>Acetivibrio</taxon>
    </lineage>
</organism>
<feature type="domain" description="Recombinase" evidence="3">
    <location>
        <begin position="187"/>
        <end position="314"/>
    </location>
</feature>
<dbReference type="InterPro" id="IPR038109">
    <property type="entry name" value="DNA_bind_recomb_sf"/>
</dbReference>
<dbReference type="EMBL" id="CP025197">
    <property type="protein sequence ID" value="AUG58995.1"/>
    <property type="molecule type" value="Genomic_DNA"/>
</dbReference>
<protein>
    <recommendedName>
        <fullName evidence="6">Site-specific DNA recombinase</fullName>
    </recommendedName>
</protein>
<dbReference type="AlphaFoldDB" id="A0A2K9EID4"/>
<dbReference type="SUPFAM" id="SSF53041">
    <property type="entry name" value="Resolvase-like"/>
    <property type="match status" value="1"/>
</dbReference>
<dbReference type="CDD" id="cd00338">
    <property type="entry name" value="Ser_Recombinase"/>
    <property type="match status" value="1"/>
</dbReference>
<dbReference type="InterPro" id="IPR011109">
    <property type="entry name" value="DNA_bind_recombinase_dom"/>
</dbReference>
<dbReference type="RefSeq" id="WP_242971608.1">
    <property type="nucleotide sequence ID" value="NZ_CP025197.1"/>
</dbReference>
<dbReference type="Gene3D" id="3.40.50.1390">
    <property type="entry name" value="Resolvase, N-terminal catalytic domain"/>
    <property type="match status" value="1"/>
</dbReference>
<dbReference type="Pfam" id="PF07508">
    <property type="entry name" value="Recombinase"/>
    <property type="match status" value="1"/>
</dbReference>
<reference evidence="4 5" key="1">
    <citation type="submission" date="2017-12" db="EMBL/GenBank/DDBJ databases">
        <title>Complete genome sequence of Herbivorax saccincola GGR1, a novel Cellulosome-producing hydrolytic bacterium in a thermophilic biogas plant, established by Illumina and Nanopore MinION sequencing.</title>
        <authorList>
            <person name="Pechtl A."/>
            <person name="Ruckert C."/>
            <person name="Koeck D.E."/>
            <person name="Maus I."/>
            <person name="Winkler A."/>
            <person name="Kalinowski J."/>
            <person name="Puhler A."/>
            <person name="Schwarz W.W."/>
            <person name="Zverlov V.V."/>
            <person name="Schluter A."/>
            <person name="Liebl W."/>
        </authorList>
    </citation>
    <scope>NUCLEOTIDE SEQUENCE [LARGE SCALE GENOMIC DNA]</scope>
    <source>
        <strain evidence="5">SR1</strain>
    </source>
</reference>
<dbReference type="InterPro" id="IPR025827">
    <property type="entry name" value="Zn_ribbon_recom_dom"/>
</dbReference>
<dbReference type="InterPro" id="IPR036162">
    <property type="entry name" value="Resolvase-like_N_sf"/>
</dbReference>
<keyword evidence="5" id="KW-1185">Reference proteome</keyword>
<dbReference type="GO" id="GO:0003677">
    <property type="term" value="F:DNA binding"/>
    <property type="evidence" value="ECO:0007669"/>
    <property type="project" value="InterPro"/>
</dbReference>
<dbReference type="Gene3D" id="3.90.1750.20">
    <property type="entry name" value="Putative Large Serine Recombinase, Chain B, Domain 2"/>
    <property type="match status" value="1"/>
</dbReference>
<evidence type="ECO:0000259" key="2">
    <source>
        <dbReference type="PROSITE" id="PS51736"/>
    </source>
</evidence>
<dbReference type="SMART" id="SM00857">
    <property type="entry name" value="Resolvase"/>
    <property type="match status" value="1"/>
</dbReference>
<evidence type="ECO:0000259" key="3">
    <source>
        <dbReference type="PROSITE" id="PS51737"/>
    </source>
</evidence>
<name>A0A2K9EID4_9FIRM</name>
<feature type="coiled-coil region" evidence="1">
    <location>
        <begin position="416"/>
        <end position="471"/>
    </location>
</feature>
<keyword evidence="1" id="KW-0175">Coiled coil</keyword>
<evidence type="ECO:0000313" key="5">
    <source>
        <dbReference type="Proteomes" id="UP000233534"/>
    </source>
</evidence>
<feature type="domain" description="Resolvase/invertase-type recombinase catalytic" evidence="2">
    <location>
        <begin position="33"/>
        <end position="179"/>
    </location>
</feature>
<dbReference type="PANTHER" id="PTHR30461:SF23">
    <property type="entry name" value="DNA RECOMBINASE-RELATED"/>
    <property type="match status" value="1"/>
</dbReference>
<dbReference type="Pfam" id="PF13408">
    <property type="entry name" value="Zn_ribbon_recom"/>
    <property type="match status" value="1"/>
</dbReference>
<dbReference type="PANTHER" id="PTHR30461">
    <property type="entry name" value="DNA-INVERTASE FROM LAMBDOID PROPHAGE"/>
    <property type="match status" value="1"/>
</dbReference>
<dbReference type="PROSITE" id="PS51736">
    <property type="entry name" value="RECOMBINASES_3"/>
    <property type="match status" value="1"/>
</dbReference>
<dbReference type="Pfam" id="PF00239">
    <property type="entry name" value="Resolvase"/>
    <property type="match status" value="1"/>
</dbReference>
<dbReference type="Proteomes" id="UP000233534">
    <property type="component" value="Chromosome"/>
</dbReference>
<evidence type="ECO:0000313" key="4">
    <source>
        <dbReference type="EMBL" id="AUG58995.1"/>
    </source>
</evidence>
<dbReference type="KEGG" id="hsc:HVS_15775"/>
<proteinExistence type="predicted"/>
<evidence type="ECO:0008006" key="6">
    <source>
        <dbReference type="Google" id="ProtNLM"/>
    </source>
</evidence>
<sequence>MNDKINYIPPLVSCNNLESFVSSHKTIGKSGLDLGGYIRVSTKKEAQITSIENQKKVLKEWANINGYNLLKFYTDIKSGSFSYLRNEMQLLKEDVKSGIIKGVVAKEISRTSRDIMDVLELKRTLESHGAFFISLKENYDSRTDDDEFLLIIYAALAQKERKTTAGRVKITQMLKAREGKTNVPSPAFGYKLSPDKQYLVIDEEKAKIYRFIVEKFLEGWGQLKICKWLNQQGIPPKRAKCWHTNTIKSILMNPVYLGITIYNATTLIRDSSGKQKRVVRPKEEWIVRHNTHPPLITPEEYNQITDIIENRKKKFCREWTKEKKYLLSGILYCSVCKGKLYGGRQTTPDKSKVFYYYVDQNRYGLCNTKTKYWNMEKVDNAVLAEIKKFFEDKNLIKKIIKEKYMLRNKNISEKHIKQLKTNLHSINTAIKKQQEAYEKDVISIEEYGIRMKQLRKEKKEVTSKINIIKEINESGFKLDKKLEFITEKVLSTLENLEKADYHVKKFILKKLVRSVEISKDYTVKIHFTFEL</sequence>
<dbReference type="InterPro" id="IPR050639">
    <property type="entry name" value="SSR_resolvase"/>
</dbReference>
<dbReference type="GO" id="GO:0000150">
    <property type="term" value="F:DNA strand exchange activity"/>
    <property type="evidence" value="ECO:0007669"/>
    <property type="project" value="InterPro"/>
</dbReference>
<accession>A0A2K9EID4</accession>
<dbReference type="InterPro" id="IPR006119">
    <property type="entry name" value="Resolv_N"/>
</dbReference>
<dbReference type="PROSITE" id="PS51737">
    <property type="entry name" value="RECOMBINASE_DNA_BIND"/>
    <property type="match status" value="1"/>
</dbReference>